<evidence type="ECO:0000256" key="2">
    <source>
        <dbReference type="SAM" id="MobiDB-lite"/>
    </source>
</evidence>
<reference evidence="3 4" key="1">
    <citation type="journal article" date="2023" name="Plants (Basel)">
        <title>Bridging the Gap: Combining Genomics and Transcriptomics Approaches to Understand Stylosanthes scabra, an Orphan Legume from the Brazilian Caatinga.</title>
        <authorList>
            <person name="Ferreira-Neto J.R.C."/>
            <person name="da Silva M.D."/>
            <person name="Binneck E."/>
            <person name="de Melo N.F."/>
            <person name="da Silva R.H."/>
            <person name="de Melo A.L.T.M."/>
            <person name="Pandolfi V."/>
            <person name="Bustamante F.O."/>
            <person name="Brasileiro-Vidal A.C."/>
            <person name="Benko-Iseppon A.M."/>
        </authorList>
    </citation>
    <scope>NUCLEOTIDE SEQUENCE [LARGE SCALE GENOMIC DNA]</scope>
    <source>
        <tissue evidence="3">Leaves</tissue>
    </source>
</reference>
<comment type="caution">
    <text evidence="3">The sequence shown here is derived from an EMBL/GenBank/DDBJ whole genome shotgun (WGS) entry which is preliminary data.</text>
</comment>
<evidence type="ECO:0000313" key="4">
    <source>
        <dbReference type="Proteomes" id="UP001341840"/>
    </source>
</evidence>
<dbReference type="Proteomes" id="UP001341840">
    <property type="component" value="Unassembled WGS sequence"/>
</dbReference>
<keyword evidence="1" id="KW-0175">Coiled coil</keyword>
<name>A0ABU6WGX8_9FABA</name>
<organism evidence="3 4">
    <name type="scientific">Stylosanthes scabra</name>
    <dbReference type="NCBI Taxonomy" id="79078"/>
    <lineage>
        <taxon>Eukaryota</taxon>
        <taxon>Viridiplantae</taxon>
        <taxon>Streptophyta</taxon>
        <taxon>Embryophyta</taxon>
        <taxon>Tracheophyta</taxon>
        <taxon>Spermatophyta</taxon>
        <taxon>Magnoliopsida</taxon>
        <taxon>eudicotyledons</taxon>
        <taxon>Gunneridae</taxon>
        <taxon>Pentapetalae</taxon>
        <taxon>rosids</taxon>
        <taxon>fabids</taxon>
        <taxon>Fabales</taxon>
        <taxon>Fabaceae</taxon>
        <taxon>Papilionoideae</taxon>
        <taxon>50 kb inversion clade</taxon>
        <taxon>dalbergioids sensu lato</taxon>
        <taxon>Dalbergieae</taxon>
        <taxon>Pterocarpus clade</taxon>
        <taxon>Stylosanthes</taxon>
    </lineage>
</organism>
<feature type="region of interest" description="Disordered" evidence="2">
    <location>
        <begin position="261"/>
        <end position="319"/>
    </location>
</feature>
<feature type="coiled-coil region" evidence="1">
    <location>
        <begin position="430"/>
        <end position="496"/>
    </location>
</feature>
<accession>A0ABU6WGX8</accession>
<dbReference type="EMBL" id="JASCZI010181551">
    <property type="protein sequence ID" value="MED6184482.1"/>
    <property type="molecule type" value="Genomic_DNA"/>
</dbReference>
<evidence type="ECO:0000256" key="1">
    <source>
        <dbReference type="SAM" id="Coils"/>
    </source>
</evidence>
<protein>
    <submittedName>
        <fullName evidence="3">Uncharacterized protein</fullName>
    </submittedName>
</protein>
<gene>
    <name evidence="3" type="ORF">PIB30_047804</name>
</gene>
<sequence>MAENLQGDQAAERVVQIPRELPFIYRWVINDVLDTPSSLDQQYLEKLKLTVVLFGGGDLEWRYRVEAARRGERVCFLNLDHPTVPHWLWVNEVMFTEFGVRVPFSNFQQRLLNRASVAPSPLHPNPWSSICCFELVTEFLELAQDPETKKGYMSARPGKNRKIFALYEDSFHDFKGRYFKIFPVGDHRPFWLSLEGDGRFPPILERSGRFRDRSGHVSAAQRPPWKWLVMMSPLLVSGISFVHLLPEQSLPRRLVGRTRVVHEGGSSSEAGKETEQLVDISSPIREEEESLPASTSSWKRSGEESLAGSKRPRLSEGGSREFSAIDHSFDASGFIGFHLLGPQASEALRDYDLVESVRWAEWAMLRSATILKSIEPHLTVADEVERRNEKLVGDVKVLNLQKVVLEEEEADAIAAELKAEEDFKLAGTALEALRKEKDEEIERLKHREADLVSEAERLRGLVAEEKVRADLSEIFMSELKKQCEELVEDAKAAVSATKGALKAQLAILAPDFD</sequence>
<evidence type="ECO:0000313" key="3">
    <source>
        <dbReference type="EMBL" id="MED6184482.1"/>
    </source>
</evidence>
<keyword evidence="4" id="KW-1185">Reference proteome</keyword>
<proteinExistence type="predicted"/>